<gene>
    <name evidence="2" type="ORF">EYC84_006523</name>
</gene>
<evidence type="ECO:0000313" key="2">
    <source>
        <dbReference type="EMBL" id="KAA8576392.1"/>
    </source>
</evidence>
<keyword evidence="3" id="KW-1185">Reference proteome</keyword>
<proteinExistence type="predicted"/>
<accession>A0A5M9K8K7</accession>
<evidence type="ECO:0000256" key="1">
    <source>
        <dbReference type="SAM" id="MobiDB-lite"/>
    </source>
</evidence>
<dbReference type="EMBL" id="VICG01000001">
    <property type="protein sequence ID" value="KAA8576392.1"/>
    <property type="molecule type" value="Genomic_DNA"/>
</dbReference>
<feature type="region of interest" description="Disordered" evidence="1">
    <location>
        <begin position="1"/>
        <end position="20"/>
    </location>
</feature>
<comment type="caution">
    <text evidence="2">The sequence shown here is derived from an EMBL/GenBank/DDBJ whole genome shotgun (WGS) entry which is preliminary data.</text>
</comment>
<name>A0A5M9K8K7_MONFR</name>
<dbReference type="VEuPathDB" id="FungiDB:MFRU_009g02660"/>
<evidence type="ECO:0000313" key="3">
    <source>
        <dbReference type="Proteomes" id="UP000322873"/>
    </source>
</evidence>
<reference evidence="2 3" key="1">
    <citation type="submission" date="2019-06" db="EMBL/GenBank/DDBJ databases">
        <title>Genome Sequence of the Brown Rot Fungal Pathogen Monilinia fructicola.</title>
        <authorList>
            <person name="De Miccolis Angelini R.M."/>
            <person name="Landi L."/>
            <person name="Abate D."/>
            <person name="Pollastro S."/>
            <person name="Romanazzi G."/>
            <person name="Faretra F."/>
        </authorList>
    </citation>
    <scope>NUCLEOTIDE SEQUENCE [LARGE SCALE GENOMIC DNA]</scope>
    <source>
        <strain evidence="2 3">Mfrc123</strain>
    </source>
</reference>
<dbReference type="AlphaFoldDB" id="A0A5M9K8K7"/>
<protein>
    <submittedName>
        <fullName evidence="2">Uncharacterized protein</fullName>
    </submittedName>
</protein>
<organism evidence="2 3">
    <name type="scientific">Monilinia fructicola</name>
    <name type="common">Brown rot fungus</name>
    <name type="synonym">Ciboria fructicola</name>
    <dbReference type="NCBI Taxonomy" id="38448"/>
    <lineage>
        <taxon>Eukaryota</taxon>
        <taxon>Fungi</taxon>
        <taxon>Dikarya</taxon>
        <taxon>Ascomycota</taxon>
        <taxon>Pezizomycotina</taxon>
        <taxon>Leotiomycetes</taxon>
        <taxon>Helotiales</taxon>
        <taxon>Sclerotiniaceae</taxon>
        <taxon>Monilinia</taxon>
    </lineage>
</organism>
<sequence>MIYHGHWRREQKQTQEQKQTYSRSINAHRHAAHPIEHAKVDDILNMNTSIDTIPRQESLDGEIVERQIEPDILEWQNLRRFSNKPQTSGSPLCDLPVEFTNGILDHLFGFRAAASARVIPGRSKVLRGWGTALRHSRRREVSSWPSCPSMEKSYTRAII</sequence>
<dbReference type="Proteomes" id="UP000322873">
    <property type="component" value="Unassembled WGS sequence"/>
</dbReference>